<feature type="region of interest" description="Disordered" evidence="1">
    <location>
        <begin position="40"/>
        <end position="65"/>
    </location>
</feature>
<name>A0ABR4C886_9HELO</name>
<evidence type="ECO:0000313" key="2">
    <source>
        <dbReference type="EMBL" id="KAL2066129.1"/>
    </source>
</evidence>
<reference evidence="2 3" key="1">
    <citation type="journal article" date="2024" name="Commun. Biol.">
        <title>Comparative genomic analysis of thermophilic fungi reveals convergent evolutionary adaptations and gene losses.</title>
        <authorList>
            <person name="Steindorff A.S."/>
            <person name="Aguilar-Pontes M.V."/>
            <person name="Robinson A.J."/>
            <person name="Andreopoulos B."/>
            <person name="LaButti K."/>
            <person name="Kuo A."/>
            <person name="Mondo S."/>
            <person name="Riley R."/>
            <person name="Otillar R."/>
            <person name="Haridas S."/>
            <person name="Lipzen A."/>
            <person name="Grimwood J."/>
            <person name="Schmutz J."/>
            <person name="Clum A."/>
            <person name="Reid I.D."/>
            <person name="Moisan M.C."/>
            <person name="Butler G."/>
            <person name="Nguyen T.T.M."/>
            <person name="Dewar K."/>
            <person name="Conant G."/>
            <person name="Drula E."/>
            <person name="Henrissat B."/>
            <person name="Hansel C."/>
            <person name="Singer S."/>
            <person name="Hutchinson M.I."/>
            <person name="de Vries R.P."/>
            <person name="Natvig D.O."/>
            <person name="Powell A.J."/>
            <person name="Tsang A."/>
            <person name="Grigoriev I.V."/>
        </authorList>
    </citation>
    <scope>NUCLEOTIDE SEQUENCE [LARGE SCALE GENOMIC DNA]</scope>
    <source>
        <strain evidence="2 3">CBS 494.80</strain>
    </source>
</reference>
<dbReference type="EMBL" id="JAZHXI010000011">
    <property type="protein sequence ID" value="KAL2066129.1"/>
    <property type="molecule type" value="Genomic_DNA"/>
</dbReference>
<evidence type="ECO:0000256" key="1">
    <source>
        <dbReference type="SAM" id="MobiDB-lite"/>
    </source>
</evidence>
<feature type="region of interest" description="Disordered" evidence="1">
    <location>
        <begin position="78"/>
        <end position="150"/>
    </location>
</feature>
<dbReference type="Proteomes" id="UP001595075">
    <property type="component" value="Unassembled WGS sequence"/>
</dbReference>
<keyword evidence="3" id="KW-1185">Reference proteome</keyword>
<protein>
    <submittedName>
        <fullName evidence="2">Uncharacterized protein</fullName>
    </submittedName>
</protein>
<sequence length="168" mass="20075">MSPRRDWPRSSRLPLPRNESFAEEWDDYIETGKYGNEISREFPYRQERPAPLGRHVPRPDNKEFGHQWDDYVKYGDEGKGVTKTFPYNHERPKPMRPASPDSNPEKSPYYHTNLKKNSDFDPEAVSFEPKRHRYHRRKSSGSSFDWAPRVHHKTGSSLYDYERPDHKR</sequence>
<feature type="region of interest" description="Disordered" evidence="1">
    <location>
        <begin position="1"/>
        <end position="25"/>
    </location>
</feature>
<organism evidence="2 3">
    <name type="scientific">Oculimacula yallundae</name>
    <dbReference type="NCBI Taxonomy" id="86028"/>
    <lineage>
        <taxon>Eukaryota</taxon>
        <taxon>Fungi</taxon>
        <taxon>Dikarya</taxon>
        <taxon>Ascomycota</taxon>
        <taxon>Pezizomycotina</taxon>
        <taxon>Leotiomycetes</taxon>
        <taxon>Helotiales</taxon>
        <taxon>Ploettnerulaceae</taxon>
        <taxon>Oculimacula</taxon>
    </lineage>
</organism>
<evidence type="ECO:0000313" key="3">
    <source>
        <dbReference type="Proteomes" id="UP001595075"/>
    </source>
</evidence>
<proteinExistence type="predicted"/>
<feature type="compositionally biased region" description="Basic residues" evidence="1">
    <location>
        <begin position="130"/>
        <end position="139"/>
    </location>
</feature>
<gene>
    <name evidence="2" type="ORF">VTL71DRAFT_2200</name>
</gene>
<accession>A0ABR4C886</accession>
<comment type="caution">
    <text evidence="2">The sequence shown here is derived from an EMBL/GenBank/DDBJ whole genome shotgun (WGS) entry which is preliminary data.</text>
</comment>